<dbReference type="EMBL" id="SJFN01000005">
    <property type="protein sequence ID" value="TBW40076.1"/>
    <property type="molecule type" value="Genomic_DNA"/>
</dbReference>
<keyword evidence="2" id="KW-0805">Transcription regulation</keyword>
<dbReference type="Proteomes" id="UP000292781">
    <property type="component" value="Unassembled WGS sequence"/>
</dbReference>
<comment type="caution">
    <text evidence="7">The sequence shown here is derived from an EMBL/GenBank/DDBJ whole genome shotgun (WGS) entry which is preliminary data.</text>
</comment>
<feature type="domain" description="RNA polymerase sigma-70 region 2" evidence="5">
    <location>
        <begin position="32"/>
        <end position="99"/>
    </location>
</feature>
<keyword evidence="8" id="KW-1185">Reference proteome</keyword>
<sequence length="192" mass="21110">MPQDSPVPLADRHAALAARVAASADRQAFAELFDHFAPRLKAHLMRNGCDAATAEELAQEVLAVLWTKAGLFDPAKSSLATWLHRIARNRRIDAVRHAKVRDFDDEEPMLQPQAPESAEVGLDRRRLEVRVGAALDGLPEEQRRLVRLAFFDELSHSEIAGVTGLPLGTVKSRLRLAFGRLRQALEALGGAV</sequence>
<dbReference type="InterPro" id="IPR007627">
    <property type="entry name" value="RNA_pol_sigma70_r2"/>
</dbReference>
<dbReference type="InterPro" id="IPR036388">
    <property type="entry name" value="WH-like_DNA-bd_sf"/>
</dbReference>
<dbReference type="AlphaFoldDB" id="A0A4Q9VV45"/>
<evidence type="ECO:0000256" key="1">
    <source>
        <dbReference type="ARBA" id="ARBA00010641"/>
    </source>
</evidence>
<dbReference type="OrthoDB" id="9784272at2"/>
<dbReference type="InterPro" id="IPR013325">
    <property type="entry name" value="RNA_pol_sigma_r2"/>
</dbReference>
<dbReference type="InterPro" id="IPR014284">
    <property type="entry name" value="RNA_pol_sigma-70_dom"/>
</dbReference>
<evidence type="ECO:0000259" key="5">
    <source>
        <dbReference type="Pfam" id="PF04542"/>
    </source>
</evidence>
<name>A0A4Q9VV45_9HYPH</name>
<dbReference type="Gene3D" id="1.10.1740.10">
    <property type="match status" value="1"/>
</dbReference>
<proteinExistence type="inferred from homology"/>
<dbReference type="SUPFAM" id="SSF88659">
    <property type="entry name" value="Sigma3 and sigma4 domains of RNA polymerase sigma factors"/>
    <property type="match status" value="1"/>
</dbReference>
<dbReference type="InterPro" id="IPR013324">
    <property type="entry name" value="RNA_pol_sigma_r3/r4-like"/>
</dbReference>
<dbReference type="GO" id="GO:0003677">
    <property type="term" value="F:DNA binding"/>
    <property type="evidence" value="ECO:0007669"/>
    <property type="project" value="InterPro"/>
</dbReference>
<evidence type="ECO:0000256" key="3">
    <source>
        <dbReference type="ARBA" id="ARBA00023082"/>
    </source>
</evidence>
<evidence type="ECO:0000313" key="7">
    <source>
        <dbReference type="EMBL" id="TBW40076.1"/>
    </source>
</evidence>
<keyword evidence="3" id="KW-0731">Sigma factor</keyword>
<dbReference type="CDD" id="cd06171">
    <property type="entry name" value="Sigma70_r4"/>
    <property type="match status" value="1"/>
</dbReference>
<accession>A0A4Q9VV45</accession>
<dbReference type="NCBIfam" id="TIGR02937">
    <property type="entry name" value="sigma70-ECF"/>
    <property type="match status" value="1"/>
</dbReference>
<dbReference type="GO" id="GO:0006352">
    <property type="term" value="P:DNA-templated transcription initiation"/>
    <property type="evidence" value="ECO:0007669"/>
    <property type="project" value="InterPro"/>
</dbReference>
<feature type="domain" description="RNA polymerase sigma factor 70 region 4 type 2" evidence="6">
    <location>
        <begin position="130"/>
        <end position="179"/>
    </location>
</feature>
<dbReference type="Gene3D" id="1.10.10.10">
    <property type="entry name" value="Winged helix-like DNA-binding domain superfamily/Winged helix DNA-binding domain"/>
    <property type="match status" value="1"/>
</dbReference>
<dbReference type="Pfam" id="PF04542">
    <property type="entry name" value="Sigma70_r2"/>
    <property type="match status" value="1"/>
</dbReference>
<dbReference type="SUPFAM" id="SSF88946">
    <property type="entry name" value="Sigma2 domain of RNA polymerase sigma factors"/>
    <property type="match status" value="1"/>
</dbReference>
<dbReference type="PANTHER" id="PTHR43133">
    <property type="entry name" value="RNA POLYMERASE ECF-TYPE SIGMA FACTO"/>
    <property type="match status" value="1"/>
</dbReference>
<dbReference type="GO" id="GO:0016987">
    <property type="term" value="F:sigma factor activity"/>
    <property type="evidence" value="ECO:0007669"/>
    <property type="project" value="UniProtKB-KW"/>
</dbReference>
<keyword evidence="4" id="KW-0804">Transcription</keyword>
<organism evidence="7 8">
    <name type="scientific">Siculibacillus lacustris</name>
    <dbReference type="NCBI Taxonomy" id="1549641"/>
    <lineage>
        <taxon>Bacteria</taxon>
        <taxon>Pseudomonadati</taxon>
        <taxon>Pseudomonadota</taxon>
        <taxon>Alphaproteobacteria</taxon>
        <taxon>Hyphomicrobiales</taxon>
        <taxon>Ancalomicrobiaceae</taxon>
        <taxon>Siculibacillus</taxon>
    </lineage>
</organism>
<protein>
    <submittedName>
        <fullName evidence="7">Sigma-70 family RNA polymerase sigma factor</fullName>
    </submittedName>
</protein>
<gene>
    <name evidence="7" type="ORF">EYW49_05265</name>
</gene>
<reference evidence="7 8" key="1">
    <citation type="submission" date="2019-02" db="EMBL/GenBank/DDBJ databases">
        <title>Siculibacillus lacustris gen. nov., sp. nov., a new rosette-forming bacterium isolated from a freshwater crater lake (Lake St. Ana, Romania).</title>
        <authorList>
            <person name="Felfoldi T."/>
            <person name="Marton Z."/>
            <person name="Szabo A."/>
            <person name="Mentes A."/>
            <person name="Boka K."/>
            <person name="Marialigeti K."/>
            <person name="Mathe I."/>
            <person name="Koncz M."/>
            <person name="Schumann P."/>
            <person name="Toth E."/>
        </authorList>
    </citation>
    <scope>NUCLEOTIDE SEQUENCE [LARGE SCALE GENOMIC DNA]</scope>
    <source>
        <strain evidence="7 8">SA-279</strain>
    </source>
</reference>
<dbReference type="InterPro" id="IPR013249">
    <property type="entry name" value="RNA_pol_sigma70_r4_t2"/>
</dbReference>
<comment type="similarity">
    <text evidence="1">Belongs to the sigma-70 factor family. ECF subfamily.</text>
</comment>
<evidence type="ECO:0000259" key="6">
    <source>
        <dbReference type="Pfam" id="PF08281"/>
    </source>
</evidence>
<evidence type="ECO:0000313" key="8">
    <source>
        <dbReference type="Proteomes" id="UP000292781"/>
    </source>
</evidence>
<dbReference type="Pfam" id="PF08281">
    <property type="entry name" value="Sigma70_r4_2"/>
    <property type="match status" value="1"/>
</dbReference>
<dbReference type="InterPro" id="IPR039425">
    <property type="entry name" value="RNA_pol_sigma-70-like"/>
</dbReference>
<evidence type="ECO:0000256" key="2">
    <source>
        <dbReference type="ARBA" id="ARBA00023015"/>
    </source>
</evidence>
<dbReference type="RefSeq" id="WP_131306929.1">
    <property type="nucleotide sequence ID" value="NZ_SJFN01000005.1"/>
</dbReference>
<dbReference type="PANTHER" id="PTHR43133:SF62">
    <property type="entry name" value="RNA POLYMERASE SIGMA FACTOR SIGZ"/>
    <property type="match status" value="1"/>
</dbReference>
<evidence type="ECO:0000256" key="4">
    <source>
        <dbReference type="ARBA" id="ARBA00023163"/>
    </source>
</evidence>